<dbReference type="PANTHER" id="PTHR24416">
    <property type="entry name" value="TYROSINE-PROTEIN KINASE RECEPTOR"/>
    <property type="match status" value="1"/>
</dbReference>
<dbReference type="AlphaFoldDB" id="A0A3M6V5W5"/>
<dbReference type="SUPFAM" id="SSF56112">
    <property type="entry name" value="Protein kinase-like (PK-like)"/>
    <property type="match status" value="1"/>
</dbReference>
<reference evidence="4 5" key="1">
    <citation type="journal article" date="2018" name="Sci. Rep.">
        <title>Comparative analysis of the Pocillopora damicornis genome highlights role of immune system in coral evolution.</title>
        <authorList>
            <person name="Cunning R."/>
            <person name="Bay R.A."/>
            <person name="Gillette P."/>
            <person name="Baker A.C."/>
            <person name="Traylor-Knowles N."/>
        </authorList>
    </citation>
    <scope>NUCLEOTIDE SEQUENCE [LARGE SCALE GENOMIC DNA]</scope>
    <source>
        <strain evidence="4">RSMAS</strain>
        <tissue evidence="4">Whole animal</tissue>
    </source>
</reference>
<dbReference type="GO" id="GO:0005886">
    <property type="term" value="C:plasma membrane"/>
    <property type="evidence" value="ECO:0007669"/>
    <property type="project" value="TreeGrafter"/>
</dbReference>
<evidence type="ECO:0000256" key="2">
    <source>
        <dbReference type="PROSITE-ProRule" id="PRU10141"/>
    </source>
</evidence>
<evidence type="ECO:0000313" key="4">
    <source>
        <dbReference type="EMBL" id="RMX61322.1"/>
    </source>
</evidence>
<keyword evidence="2" id="KW-0067">ATP-binding</keyword>
<evidence type="ECO:0000313" key="5">
    <source>
        <dbReference type="Proteomes" id="UP000275408"/>
    </source>
</evidence>
<proteinExistence type="predicted"/>
<dbReference type="EMBL" id="RCHS01000050">
    <property type="protein sequence ID" value="RMX61322.1"/>
    <property type="molecule type" value="Genomic_DNA"/>
</dbReference>
<protein>
    <recommendedName>
        <fullName evidence="3">Protein kinase domain-containing protein</fullName>
    </recommendedName>
</protein>
<dbReference type="Pfam" id="PF07714">
    <property type="entry name" value="PK_Tyr_Ser-Thr"/>
    <property type="match status" value="1"/>
</dbReference>
<dbReference type="Gene3D" id="3.30.200.20">
    <property type="entry name" value="Phosphorylase Kinase, domain 1"/>
    <property type="match status" value="1"/>
</dbReference>
<dbReference type="GO" id="GO:0004714">
    <property type="term" value="F:transmembrane receptor protein tyrosine kinase activity"/>
    <property type="evidence" value="ECO:0007669"/>
    <property type="project" value="TreeGrafter"/>
</dbReference>
<dbReference type="InterPro" id="IPR050122">
    <property type="entry name" value="RTK"/>
</dbReference>
<name>A0A3M6V5W5_POCDA</name>
<dbReference type="PANTHER" id="PTHR24416:SF611">
    <property type="entry name" value="TYROSINE-PROTEIN KINASE TRANSMEMBRANE RECEPTOR ROR"/>
    <property type="match status" value="1"/>
</dbReference>
<evidence type="ECO:0000259" key="3">
    <source>
        <dbReference type="PROSITE" id="PS50011"/>
    </source>
</evidence>
<keyword evidence="2" id="KW-0547">Nucleotide-binding</keyword>
<dbReference type="InterPro" id="IPR001245">
    <property type="entry name" value="Ser-Thr/Tyr_kinase_cat_dom"/>
</dbReference>
<keyword evidence="5" id="KW-1185">Reference proteome</keyword>
<dbReference type="InterPro" id="IPR017441">
    <property type="entry name" value="Protein_kinase_ATP_BS"/>
</dbReference>
<dbReference type="PROSITE" id="PS00107">
    <property type="entry name" value="PROTEIN_KINASE_ATP"/>
    <property type="match status" value="1"/>
</dbReference>
<dbReference type="GO" id="GO:0005524">
    <property type="term" value="F:ATP binding"/>
    <property type="evidence" value="ECO:0007669"/>
    <property type="project" value="UniProtKB-UniRule"/>
</dbReference>
<dbReference type="InterPro" id="IPR020635">
    <property type="entry name" value="Tyr_kinase_cat_dom"/>
</dbReference>
<dbReference type="InterPro" id="IPR000719">
    <property type="entry name" value="Prot_kinase_dom"/>
</dbReference>
<evidence type="ECO:0000256" key="1">
    <source>
        <dbReference type="ARBA" id="ARBA00004167"/>
    </source>
</evidence>
<sequence length="382" mass="42929">MAFLYRRARRNHEGNEGAEEIYVACIDNKDLAEVILKNMNADTEESELLEVNAITPLLVVKNNNDNVQLNNKKHTHDDWRVDSIPRVSSEERRTPTPLDVGDKHFLNSISDQKGYAEELFNSRNGHQSVEDGCGHRDVNIISYQDSGMDSDKDSDEIQTSLFTEIEESEKSQGTLEVLDEVLGEGEYGIVYKGRYGGRNGSITDVAVKKLKGNACTLAKAALLNEIRTLKQAGRHPNIVNLIGTWIQGDFGMITKESVKRVTKWAANYFTHEKSYYPVPLTSKKFVNFTSMRRLPSEEINTETESAMKEFVEKYRSLRRRTVQEETTKDKAGAIPPAVYTKQQDSIKVDLLAELGNDFNSGDQPVGLSSDKGAFKLLRKVGT</sequence>
<gene>
    <name evidence="4" type="ORF">pdam_00018077</name>
</gene>
<dbReference type="PROSITE" id="PS50011">
    <property type="entry name" value="PROTEIN_KINASE_DOM"/>
    <property type="match status" value="1"/>
</dbReference>
<comment type="caution">
    <text evidence="4">The sequence shown here is derived from an EMBL/GenBank/DDBJ whole genome shotgun (WGS) entry which is preliminary data.</text>
</comment>
<dbReference type="GO" id="GO:0007169">
    <property type="term" value="P:cell surface receptor protein tyrosine kinase signaling pathway"/>
    <property type="evidence" value="ECO:0007669"/>
    <property type="project" value="TreeGrafter"/>
</dbReference>
<comment type="subcellular location">
    <subcellularLocation>
        <location evidence="1">Membrane</location>
        <topology evidence="1">Single-pass membrane protein</topology>
    </subcellularLocation>
</comment>
<dbReference type="GO" id="GO:0043235">
    <property type="term" value="C:receptor complex"/>
    <property type="evidence" value="ECO:0007669"/>
    <property type="project" value="TreeGrafter"/>
</dbReference>
<dbReference type="InterPro" id="IPR011009">
    <property type="entry name" value="Kinase-like_dom_sf"/>
</dbReference>
<dbReference type="SMART" id="SM00219">
    <property type="entry name" value="TyrKc"/>
    <property type="match status" value="1"/>
</dbReference>
<dbReference type="OrthoDB" id="4062651at2759"/>
<dbReference type="Proteomes" id="UP000275408">
    <property type="component" value="Unassembled WGS sequence"/>
</dbReference>
<feature type="domain" description="Protein kinase" evidence="3">
    <location>
        <begin position="176"/>
        <end position="382"/>
    </location>
</feature>
<organism evidence="4 5">
    <name type="scientific">Pocillopora damicornis</name>
    <name type="common">Cauliflower coral</name>
    <name type="synonym">Millepora damicornis</name>
    <dbReference type="NCBI Taxonomy" id="46731"/>
    <lineage>
        <taxon>Eukaryota</taxon>
        <taxon>Metazoa</taxon>
        <taxon>Cnidaria</taxon>
        <taxon>Anthozoa</taxon>
        <taxon>Hexacorallia</taxon>
        <taxon>Scleractinia</taxon>
        <taxon>Astrocoeniina</taxon>
        <taxon>Pocilloporidae</taxon>
        <taxon>Pocillopora</taxon>
    </lineage>
</organism>
<accession>A0A3M6V5W5</accession>
<feature type="binding site" evidence="2">
    <location>
        <position position="209"/>
    </location>
    <ligand>
        <name>ATP</name>
        <dbReference type="ChEBI" id="CHEBI:30616"/>
    </ligand>
</feature>